<evidence type="ECO:0000256" key="1">
    <source>
        <dbReference type="ARBA" id="ARBA00023015"/>
    </source>
</evidence>
<dbReference type="Proteomes" id="UP000440096">
    <property type="component" value="Unassembled WGS sequence"/>
</dbReference>
<dbReference type="SMART" id="SM00895">
    <property type="entry name" value="FCD"/>
    <property type="match status" value="1"/>
</dbReference>
<feature type="domain" description="HTH gntR-type" evidence="4">
    <location>
        <begin position="16"/>
        <end position="86"/>
    </location>
</feature>
<dbReference type="Gene3D" id="1.10.10.10">
    <property type="entry name" value="Winged helix-like DNA-binding domain superfamily/Winged helix DNA-binding domain"/>
    <property type="match status" value="1"/>
</dbReference>
<dbReference type="PANTHER" id="PTHR43537:SF24">
    <property type="entry name" value="GLUCONATE OPERON TRANSCRIPTIONAL REPRESSOR"/>
    <property type="match status" value="1"/>
</dbReference>
<dbReference type="Gene3D" id="1.20.120.530">
    <property type="entry name" value="GntR ligand-binding domain-like"/>
    <property type="match status" value="1"/>
</dbReference>
<protein>
    <submittedName>
        <fullName evidence="5">FCD domain-containing protein</fullName>
    </submittedName>
</protein>
<dbReference type="InterPro" id="IPR008920">
    <property type="entry name" value="TF_FadR/GntR_C"/>
</dbReference>
<dbReference type="AlphaFoldDB" id="A0A6N7YU30"/>
<keyword evidence="2" id="KW-0238">DNA-binding</keyword>
<dbReference type="SMART" id="SM00345">
    <property type="entry name" value="HTH_GNTR"/>
    <property type="match status" value="1"/>
</dbReference>
<dbReference type="GO" id="GO:0003700">
    <property type="term" value="F:DNA-binding transcription factor activity"/>
    <property type="evidence" value="ECO:0007669"/>
    <property type="project" value="InterPro"/>
</dbReference>
<reference evidence="5 6" key="1">
    <citation type="submission" date="2019-11" db="EMBL/GenBank/DDBJ databases">
        <title>Draft genome of Amycolatopsis RM579.</title>
        <authorList>
            <person name="Duangmal K."/>
            <person name="Mingma R."/>
        </authorList>
    </citation>
    <scope>NUCLEOTIDE SEQUENCE [LARGE SCALE GENOMIC DNA]</scope>
    <source>
        <strain evidence="5 6">RM579</strain>
    </source>
</reference>
<dbReference type="InterPro" id="IPR000524">
    <property type="entry name" value="Tscrpt_reg_HTH_GntR"/>
</dbReference>
<dbReference type="InterPro" id="IPR011711">
    <property type="entry name" value="GntR_C"/>
</dbReference>
<dbReference type="InterPro" id="IPR036390">
    <property type="entry name" value="WH_DNA-bd_sf"/>
</dbReference>
<evidence type="ECO:0000313" key="5">
    <source>
        <dbReference type="EMBL" id="MTD56557.1"/>
    </source>
</evidence>
<dbReference type="SUPFAM" id="SSF46785">
    <property type="entry name" value="Winged helix' DNA-binding domain"/>
    <property type="match status" value="1"/>
</dbReference>
<dbReference type="SUPFAM" id="SSF48008">
    <property type="entry name" value="GntR ligand-binding domain-like"/>
    <property type="match status" value="1"/>
</dbReference>
<evidence type="ECO:0000256" key="2">
    <source>
        <dbReference type="ARBA" id="ARBA00023125"/>
    </source>
</evidence>
<organism evidence="5 6">
    <name type="scientific">Amycolatopsis pithecellobii</name>
    <dbReference type="NCBI Taxonomy" id="664692"/>
    <lineage>
        <taxon>Bacteria</taxon>
        <taxon>Bacillati</taxon>
        <taxon>Actinomycetota</taxon>
        <taxon>Actinomycetes</taxon>
        <taxon>Pseudonocardiales</taxon>
        <taxon>Pseudonocardiaceae</taxon>
        <taxon>Amycolatopsis</taxon>
    </lineage>
</organism>
<dbReference type="OrthoDB" id="5182935at2"/>
<gene>
    <name evidence="5" type="ORF">GKO32_21655</name>
</gene>
<dbReference type="InterPro" id="IPR036388">
    <property type="entry name" value="WH-like_DNA-bd_sf"/>
</dbReference>
<keyword evidence="1" id="KW-0805">Transcription regulation</keyword>
<dbReference type="EMBL" id="WMBA01000036">
    <property type="protein sequence ID" value="MTD56557.1"/>
    <property type="molecule type" value="Genomic_DNA"/>
</dbReference>
<name>A0A6N7YU30_9PSEU</name>
<proteinExistence type="predicted"/>
<dbReference type="PANTHER" id="PTHR43537">
    <property type="entry name" value="TRANSCRIPTIONAL REGULATOR, GNTR FAMILY"/>
    <property type="match status" value="1"/>
</dbReference>
<dbReference type="RefSeq" id="WP_154758720.1">
    <property type="nucleotide sequence ID" value="NZ_WMBA01000036.1"/>
</dbReference>
<sequence>MAPQHAATPDVSKTSRNSPKAVYQELRRMLLDGVIPPGEAVSQVQLAKQLGVSTTPMREAMRLLEGEGLLVFEPNRRMRASPIRPADVDSTFASRIALESVAIRITVPLLETQDLEDLNARLSEMDEAREARDIDSWDSAHQAFHALLVSRVGDPMNRAVRWLADQTERFRRIGFGAAAPTIWESTMAEHRQIVESCRSQDATSAARLLGTHFGHAALALFEQWSLEHEPAEVRAAIAALDSAPAGGHRP</sequence>
<dbReference type="Pfam" id="PF07729">
    <property type="entry name" value="FCD"/>
    <property type="match status" value="1"/>
</dbReference>
<keyword evidence="6" id="KW-1185">Reference proteome</keyword>
<evidence type="ECO:0000256" key="3">
    <source>
        <dbReference type="ARBA" id="ARBA00023163"/>
    </source>
</evidence>
<evidence type="ECO:0000313" key="6">
    <source>
        <dbReference type="Proteomes" id="UP000440096"/>
    </source>
</evidence>
<evidence type="ECO:0000259" key="4">
    <source>
        <dbReference type="PROSITE" id="PS50949"/>
    </source>
</evidence>
<accession>A0A6N7YU30</accession>
<dbReference type="CDD" id="cd07377">
    <property type="entry name" value="WHTH_GntR"/>
    <property type="match status" value="1"/>
</dbReference>
<comment type="caution">
    <text evidence="5">The sequence shown here is derived from an EMBL/GenBank/DDBJ whole genome shotgun (WGS) entry which is preliminary data.</text>
</comment>
<dbReference type="PROSITE" id="PS50949">
    <property type="entry name" value="HTH_GNTR"/>
    <property type="match status" value="1"/>
</dbReference>
<dbReference type="Pfam" id="PF00392">
    <property type="entry name" value="GntR"/>
    <property type="match status" value="1"/>
</dbReference>
<dbReference type="GO" id="GO:0003677">
    <property type="term" value="F:DNA binding"/>
    <property type="evidence" value="ECO:0007669"/>
    <property type="project" value="UniProtKB-KW"/>
</dbReference>
<keyword evidence="3" id="KW-0804">Transcription</keyword>